<dbReference type="SUPFAM" id="SSF47473">
    <property type="entry name" value="EF-hand"/>
    <property type="match status" value="1"/>
</dbReference>
<reference evidence="2 3" key="1">
    <citation type="submission" date="2014-06" db="EMBL/GenBank/DDBJ databases">
        <authorList>
            <person name="Swart Estienne"/>
        </authorList>
    </citation>
    <scope>NUCLEOTIDE SEQUENCE [LARGE SCALE GENOMIC DNA]</scope>
    <source>
        <strain evidence="2 3">130c</strain>
    </source>
</reference>
<dbReference type="Pfam" id="PF21672">
    <property type="entry name" value="COMM_HN"/>
    <property type="match status" value="1"/>
</dbReference>
<dbReference type="EMBL" id="CCKQ01012962">
    <property type="protein sequence ID" value="CDW84594.1"/>
    <property type="molecule type" value="Genomic_DNA"/>
</dbReference>
<keyword evidence="3" id="KW-1185">Reference proteome</keyword>
<evidence type="ECO:0000313" key="2">
    <source>
        <dbReference type="EMBL" id="CDW84594.1"/>
    </source>
</evidence>
<evidence type="ECO:0000313" key="3">
    <source>
        <dbReference type="Proteomes" id="UP000039865"/>
    </source>
</evidence>
<gene>
    <name evidence="2" type="primary">Contig13643.g14548</name>
    <name evidence="2" type="ORF">STYLEM_13659</name>
</gene>
<dbReference type="GO" id="GO:0005509">
    <property type="term" value="F:calcium ion binding"/>
    <property type="evidence" value="ECO:0007669"/>
    <property type="project" value="InterPro"/>
</dbReference>
<dbReference type="InterPro" id="IPR047155">
    <property type="entry name" value="COMMD4/6/7/8"/>
</dbReference>
<accession>A0A078AQV3</accession>
<dbReference type="Proteomes" id="UP000039865">
    <property type="component" value="Unassembled WGS sequence"/>
</dbReference>
<dbReference type="Gene3D" id="1.10.238.10">
    <property type="entry name" value="EF-hand"/>
    <property type="match status" value="1"/>
</dbReference>
<dbReference type="InterPro" id="IPR011992">
    <property type="entry name" value="EF-hand-dom_pair"/>
</dbReference>
<feature type="domain" description="EF-hand" evidence="1">
    <location>
        <begin position="178"/>
        <end position="213"/>
    </location>
</feature>
<dbReference type="OrthoDB" id="284322at2759"/>
<dbReference type="PANTHER" id="PTHR16231:SF4">
    <property type="entry name" value="COMM DOMAIN-CONTAINING PROTEIN 4"/>
    <property type="match status" value="1"/>
</dbReference>
<dbReference type="PROSITE" id="PS50222">
    <property type="entry name" value="EF_HAND_2"/>
    <property type="match status" value="2"/>
</dbReference>
<feature type="domain" description="EF-hand" evidence="1">
    <location>
        <begin position="125"/>
        <end position="152"/>
    </location>
</feature>
<sequence>MTEDEELKQEEEILNQFQDLGFGINPSIHLDFSNLQINKMKDQIKRLFNLLRNENNKVDVTQFKAYLHQENVHNNNPTLFKRINDRAKKSNFTEQMDETEFLRFFMASDLLLEDQPPSLYDFVMLFEMLDQDRSGMISASNLRNFLEKAERLKVADFDLKRYEDNLQTREDIKEKYDMIEDDLEDLVAEFDLTGDRLISPEEFYNIIMAFYESKDYMRKFEFCGNMDCPEWVLSEVVQLNKIGASKLKQILSQILRKIFGQAYDQDKLIKLCKDQNLNGDDTKVLLAVLEFILAQAGKYMATEQVLMKDLLQIGIAIENAQVLVKTYVENMDALQKSLKAQSFKVSQIDGMNYKLSYLFANSSSGQAQNLQTGELEALDTIVTVGLDITEFPHNREKKQKYVKFGMNRDKFLQFSRDMKDALALLENAQIPE</sequence>
<dbReference type="SMART" id="SM00054">
    <property type="entry name" value="EFh"/>
    <property type="match status" value="2"/>
</dbReference>
<dbReference type="Pfam" id="PF13499">
    <property type="entry name" value="EF-hand_7"/>
    <property type="match status" value="1"/>
</dbReference>
<dbReference type="AlphaFoldDB" id="A0A078AQV3"/>
<dbReference type="PANTHER" id="PTHR16231">
    <property type="entry name" value="COMM DOMAIN-CONTAINING PROTEIN 4-8 FAMILY MEMBER"/>
    <property type="match status" value="1"/>
</dbReference>
<proteinExistence type="predicted"/>
<dbReference type="InterPro" id="IPR002048">
    <property type="entry name" value="EF_hand_dom"/>
</dbReference>
<name>A0A078AQV3_STYLE</name>
<evidence type="ECO:0000259" key="1">
    <source>
        <dbReference type="PROSITE" id="PS50222"/>
    </source>
</evidence>
<protein>
    <submittedName>
        <fullName evidence="2">Comm domain-containing protein 4</fullName>
    </submittedName>
</protein>
<organism evidence="2 3">
    <name type="scientific">Stylonychia lemnae</name>
    <name type="common">Ciliate</name>
    <dbReference type="NCBI Taxonomy" id="5949"/>
    <lineage>
        <taxon>Eukaryota</taxon>
        <taxon>Sar</taxon>
        <taxon>Alveolata</taxon>
        <taxon>Ciliophora</taxon>
        <taxon>Intramacronucleata</taxon>
        <taxon>Spirotrichea</taxon>
        <taxon>Stichotrichia</taxon>
        <taxon>Sporadotrichida</taxon>
        <taxon>Oxytrichidae</taxon>
        <taxon>Stylonychinae</taxon>
        <taxon>Stylonychia</taxon>
    </lineage>
</organism>
<dbReference type="InParanoid" id="A0A078AQV3"/>